<dbReference type="Gene3D" id="3.40.50.2300">
    <property type="match status" value="1"/>
</dbReference>
<keyword evidence="5" id="KW-1185">Reference proteome</keyword>
<dbReference type="PROSITE" id="PS50822">
    <property type="entry name" value="PIWI"/>
    <property type="match status" value="1"/>
</dbReference>
<dbReference type="Proteomes" id="UP000095282">
    <property type="component" value="Unplaced"/>
</dbReference>
<evidence type="ECO:0000256" key="1">
    <source>
        <dbReference type="RuleBase" id="RU361178"/>
    </source>
</evidence>
<feature type="region of interest" description="Disordered" evidence="2">
    <location>
        <begin position="319"/>
        <end position="419"/>
    </location>
</feature>
<protein>
    <submittedName>
        <fullName evidence="6">ArgoN domain-containing protein</fullName>
    </submittedName>
</protein>
<comment type="similarity">
    <text evidence="1">Belongs to the argonaute family.</text>
</comment>
<dbReference type="InterPro" id="IPR003165">
    <property type="entry name" value="Piwi"/>
</dbReference>
<dbReference type="SMART" id="SM00950">
    <property type="entry name" value="Piwi"/>
    <property type="match status" value="1"/>
</dbReference>
<dbReference type="PANTHER" id="PTHR22891">
    <property type="entry name" value="EUKARYOTIC TRANSLATION INITIATION FACTOR 2C"/>
    <property type="match status" value="1"/>
</dbReference>
<dbReference type="Pfam" id="PF25128">
    <property type="entry name" value="HRDE1_NRDE3_N"/>
    <property type="match status" value="1"/>
</dbReference>
<dbReference type="STRING" id="1561998.A0A1I7T9X7"/>
<dbReference type="Pfam" id="PF02171">
    <property type="entry name" value="Piwi"/>
    <property type="match status" value="1"/>
</dbReference>
<dbReference type="SUPFAM" id="SSF53098">
    <property type="entry name" value="Ribonuclease H-like"/>
    <property type="match status" value="1"/>
</dbReference>
<feature type="compositionally biased region" description="Basic and acidic residues" evidence="2">
    <location>
        <begin position="370"/>
        <end position="419"/>
    </location>
</feature>
<feature type="compositionally biased region" description="Gly residues" evidence="2">
    <location>
        <begin position="319"/>
        <end position="343"/>
    </location>
</feature>
<proteinExistence type="inferred from homology"/>
<name>A0A1I7T9X7_9PELO</name>
<dbReference type="Gene3D" id="2.170.260.10">
    <property type="entry name" value="paz domain"/>
    <property type="match status" value="1"/>
</dbReference>
<evidence type="ECO:0000313" key="6">
    <source>
        <dbReference type="WBParaSite" id="Csp11.Scaffold559.g3859.t1"/>
    </source>
</evidence>
<dbReference type="GO" id="GO:0003723">
    <property type="term" value="F:RNA binding"/>
    <property type="evidence" value="ECO:0007669"/>
    <property type="project" value="InterPro"/>
</dbReference>
<dbReference type="AlphaFoldDB" id="A0A1I7T9X7"/>
<dbReference type="InterPro" id="IPR036397">
    <property type="entry name" value="RNaseH_sf"/>
</dbReference>
<dbReference type="PROSITE" id="PS50821">
    <property type="entry name" value="PAZ"/>
    <property type="match status" value="1"/>
</dbReference>
<dbReference type="eggNOG" id="KOG1041">
    <property type="taxonomic scope" value="Eukaryota"/>
</dbReference>
<evidence type="ECO:0000259" key="4">
    <source>
        <dbReference type="PROSITE" id="PS50822"/>
    </source>
</evidence>
<dbReference type="SUPFAM" id="SSF101690">
    <property type="entry name" value="PAZ domain"/>
    <property type="match status" value="1"/>
</dbReference>
<feature type="compositionally biased region" description="Polar residues" evidence="2">
    <location>
        <begin position="38"/>
        <end position="48"/>
    </location>
</feature>
<dbReference type="InterPro" id="IPR012337">
    <property type="entry name" value="RNaseH-like_sf"/>
</dbReference>
<dbReference type="InterPro" id="IPR056992">
    <property type="entry name" value="HRDE1/NRDE-3-like_N"/>
</dbReference>
<dbReference type="InterPro" id="IPR036085">
    <property type="entry name" value="PAZ_dom_sf"/>
</dbReference>
<dbReference type="SMART" id="SM00949">
    <property type="entry name" value="PAZ"/>
    <property type="match status" value="1"/>
</dbReference>
<evidence type="ECO:0000256" key="2">
    <source>
        <dbReference type="SAM" id="MobiDB-lite"/>
    </source>
</evidence>
<dbReference type="InterPro" id="IPR003100">
    <property type="entry name" value="PAZ_dom"/>
</dbReference>
<feature type="domain" description="Piwi" evidence="4">
    <location>
        <begin position="860"/>
        <end position="1024"/>
    </location>
</feature>
<dbReference type="CDD" id="cd02826">
    <property type="entry name" value="Piwi-like"/>
    <property type="match status" value="1"/>
</dbReference>
<accession>A0A1I7T9X7</accession>
<dbReference type="Gene3D" id="3.30.420.10">
    <property type="entry name" value="Ribonuclease H-like superfamily/Ribonuclease H"/>
    <property type="match status" value="1"/>
</dbReference>
<sequence length="1079" mass="121963">MSGPFDQIYDNMTTTSKSSTPASSSTPMGRIPKRDNTSSKIQEPSSKKNAPAFVMPNSTTPVGRDSFGNCGNMDIQLNMFSLDLTRMPERIDRLHVDLFIVGSNGKEFNLNLGNVAVSGDVNNHNRRLATLIMFRKFHEIVRHMFSGKSYHYLAYDSAAACYVPSGVYTAGEQQAKLTQDNFSEDEWEIVSKICRRKDDAFIIKVKPAGVVYSQGEAAMDPSNHLELTRVVEIVTSQKLNTTDFYQFGNATFPLRAPATAEPDATTEIRPGFAKVARIVEGRGGKIEMLMTIDTKSSPFFKECHVLKFVTNKYAESRGFGGGGGRGGFGGRGRGGGGRGGYGGRADSRDSRGGYYRDDSRDSRGSYGGRSDSRDSREGYRGDRRDSYSRDDRRDYRDDSRGRSDPYESRHGGDSARQFDPREVEEAQKALQDNRNLLNSIEFGLKGLYVIATHLKGTNSLIRITAVKENNAENTFFEKKDDKGVQQISVADYFRDTYNIKLKFPRLPLVVSKRMKYECFYPMEVLQIVPGQRMKIQKMSPNVQSAMTGRNAAMPRQHVEMVQNILRDSLKLDRNQYMEAFGIELTSTKPINLRAKLLPPAQIVFKNAVYMPTMSSPAFRTQAKFIDPARIRRVAVVSFDRALDDRTLEQFCDTLYHCCMDNGIKVESASNWSTREIASADNAAIKEEMERWMRKDVDILVGIHRDKKPDVHDVLKFYEESVGMQTIQLCRQTVDKMMSGQGGRQTTDNVMRKFNLKCGGTNFHLDIPSSVNGKSICANTETLKRKLFEGVQFIGFEISHGAARTLYDRSRGQMDGEPSIVGISYSLTNSTQLGGFSYMQTSREYKLQKLDEHFPMCVNMYNEHSKKLPSRIVIYRVGAGEGDFKRCKEEVEEIRATFDKIQAGYKPQLVVIIAQKTSHARVFPLRIEGNRPQEQNVPSGTCIDNVVTSFGYDEFILSSQVPLIGTVRPCKYTILVNEPGWSKNELIHLTYFRAFGHQVSYQPPSVPDVLYAAENLAKRGKNNYKVYQRYVSIQQIENRLIEEHADFVNEDMRDKLASAIVDDMSYAMNKMTIRKRNFWA</sequence>
<dbReference type="Pfam" id="PF02170">
    <property type="entry name" value="PAZ"/>
    <property type="match status" value="1"/>
</dbReference>
<feature type="region of interest" description="Disordered" evidence="2">
    <location>
        <begin position="1"/>
        <end position="58"/>
    </location>
</feature>
<evidence type="ECO:0000313" key="5">
    <source>
        <dbReference type="Proteomes" id="UP000095282"/>
    </source>
</evidence>
<feature type="domain" description="PAZ" evidence="3">
    <location>
        <begin position="425"/>
        <end position="529"/>
    </location>
</feature>
<feature type="compositionally biased region" description="Basic and acidic residues" evidence="2">
    <location>
        <begin position="345"/>
        <end position="363"/>
    </location>
</feature>
<feature type="compositionally biased region" description="Low complexity" evidence="2">
    <location>
        <begin position="13"/>
        <end position="26"/>
    </location>
</feature>
<dbReference type="CDD" id="cd02846">
    <property type="entry name" value="PAZ_argonaute_like"/>
    <property type="match status" value="1"/>
</dbReference>
<evidence type="ECO:0000259" key="3">
    <source>
        <dbReference type="PROSITE" id="PS50821"/>
    </source>
</evidence>
<organism evidence="5 6">
    <name type="scientific">Caenorhabditis tropicalis</name>
    <dbReference type="NCBI Taxonomy" id="1561998"/>
    <lineage>
        <taxon>Eukaryota</taxon>
        <taxon>Metazoa</taxon>
        <taxon>Ecdysozoa</taxon>
        <taxon>Nematoda</taxon>
        <taxon>Chromadorea</taxon>
        <taxon>Rhabditida</taxon>
        <taxon>Rhabditina</taxon>
        <taxon>Rhabditomorpha</taxon>
        <taxon>Rhabditoidea</taxon>
        <taxon>Rhabditidae</taxon>
        <taxon>Peloderinae</taxon>
        <taxon>Caenorhabditis</taxon>
    </lineage>
</organism>
<reference evidence="6" key="1">
    <citation type="submission" date="2016-11" db="UniProtKB">
        <authorList>
            <consortium name="WormBaseParasite"/>
        </authorList>
    </citation>
    <scope>IDENTIFICATION</scope>
</reference>
<dbReference type="InterPro" id="IPR057272">
    <property type="entry name" value="Piwi_nem"/>
</dbReference>
<dbReference type="WBParaSite" id="Csp11.Scaffold559.g3859.t1">
    <property type="protein sequence ID" value="Csp11.Scaffold559.g3859.t1"/>
    <property type="gene ID" value="Csp11.Scaffold559.g3859"/>
</dbReference>